<proteinExistence type="predicted"/>
<evidence type="ECO:0000313" key="3">
    <source>
        <dbReference type="EMBL" id="AKN63279.1"/>
    </source>
</evidence>
<evidence type="ECO:0000313" key="5">
    <source>
        <dbReference type="Proteomes" id="UP000232958"/>
    </source>
</evidence>
<evidence type="ECO:0000313" key="1">
    <source>
        <dbReference type="EMBL" id="AAS82733.1"/>
    </source>
</evidence>
<dbReference type="OrthoDB" id="37570at10239"/>
<gene>
    <name evidence="1" type="primary">ORF5</name>
    <name evidence="2" type="ORF">AsGV004</name>
    <name evidence="3" type="ORF">AsGV005</name>
    <name evidence="1" type="ORF">AsGVgp005</name>
</gene>
<organism evidence="1 4">
    <name type="scientific">Agrotis segetum granulosis virus</name>
    <name type="common">AsGV</name>
    <name type="synonym">Agrotis segetum granulovirus</name>
    <dbReference type="NCBI Taxonomy" id="10464"/>
    <lineage>
        <taxon>Viruses</taxon>
        <taxon>Viruses incertae sedis</taxon>
        <taxon>Naldaviricetes</taxon>
        <taxon>Lefavirales</taxon>
        <taxon>Baculoviridae</taxon>
        <taxon>Betabaculovirus</taxon>
        <taxon>Betabaculovirus agsegetum</taxon>
    </lineage>
</organism>
<keyword evidence="5" id="KW-1185">Reference proteome</keyword>
<evidence type="ECO:0000313" key="4">
    <source>
        <dbReference type="Proteomes" id="UP000202635"/>
    </source>
</evidence>
<dbReference type="EMBL" id="KR584663">
    <property type="protein sequence ID" value="AKN63279.1"/>
    <property type="molecule type" value="Genomic_DNA"/>
</dbReference>
<evidence type="ECO:0000313" key="2">
    <source>
        <dbReference type="EMBL" id="AHN92043.1"/>
    </source>
</evidence>
<reference evidence="1 4" key="1">
    <citation type="submission" date="2004-09" db="EMBL/GenBank/DDBJ databases">
        <authorList>
            <person name="Ai X.L."/>
            <person name="Wang Z.F."/>
            <person name="Wang B."/>
            <person name="Zhang W."/>
            <person name="Li F."/>
            <person name="Fu J.H."/>
            <person name="Cui C.S."/>
            <person name="Shi Y.H."/>
            <person name="He M."/>
        </authorList>
    </citation>
    <scope>NUCLEOTIDE SEQUENCE [LARGE SCALE GENOMIC DNA]</scope>
</reference>
<dbReference type="EMBL" id="AY522332">
    <property type="protein sequence ID" value="AAS82733.1"/>
    <property type="molecule type" value="Genomic_DNA"/>
</dbReference>
<protein>
    <submittedName>
        <fullName evidence="1">ORF5</fullName>
    </submittedName>
</protein>
<dbReference type="EMBL" id="KC994902">
    <property type="protein sequence ID" value="AHN92043.1"/>
    <property type="molecule type" value="Genomic_DNA"/>
</dbReference>
<dbReference type="Proteomes" id="UP000232958">
    <property type="component" value="Segment"/>
</dbReference>
<reference evidence="3 5" key="3">
    <citation type="submission" date="2015-05" db="EMBL/GenBank/DDBJ databases">
        <title>Complete Sequence of an Agrotis segetum granulovirus isolate from Europe.</title>
        <authorList>
            <person name="Gueli Alletti G."/>
            <person name="Wennmann J.T."/>
            <person name="Jehle J.A."/>
        </authorList>
    </citation>
    <scope>NUCLEOTIDE SEQUENCE [LARGE SCALE GENOMIC DNA]</scope>
    <source>
        <strain evidence="3 5">DA</strain>
    </source>
</reference>
<name>Q6QXC4_GVAS</name>
<sequence length="169" mass="20432">MTYVCMTQLTRVYIYQGFNNKKLVCTAMDLKTLLLFQWNTPPTKNVPRRYEYTPSRVYYSFGKHHRIYDHWYSCVKSVFTLSQETRDFLQVFNNRAQRDDWSYIEVRKLLRDVDYKEIEECYCLWAYVTKDGMPGCERVMEKIIEDCASGLVFVTDECVTQETDKYLWY</sequence>
<accession>Q6QXC4</accession>
<reference evidence="2" key="2">
    <citation type="journal article" date="2014" name="Arch. Virol.">
        <title>Complete genome sequence of Agrotis segetum granulovirus Shanghai strain.</title>
        <authorList>
            <person name="Zhang X."/>
            <person name="Liang Z."/>
            <person name="Yin X."/>
            <person name="Wang J."/>
            <person name="Shao X."/>
        </authorList>
    </citation>
    <scope>NUCLEOTIDE SEQUENCE</scope>
    <source>
        <strain evidence="2">L1</strain>
    </source>
</reference>
<dbReference type="Proteomes" id="UP000202635">
    <property type="component" value="Genome"/>
</dbReference>
<organismHost>
    <name type="scientific">Agrotis segetum</name>
    <name type="common">Turnip moth</name>
    <dbReference type="NCBI Taxonomy" id="47767"/>
</organismHost>